<evidence type="ECO:0000256" key="1">
    <source>
        <dbReference type="ARBA" id="ARBA00022723"/>
    </source>
</evidence>
<comment type="caution">
    <text evidence="4">The sequence shown here is derived from an EMBL/GenBank/DDBJ whole genome shotgun (WGS) entry which is preliminary data.</text>
</comment>
<name>A0A8T3VVR3_METOL</name>
<dbReference type="Proteomes" id="UP000732619">
    <property type="component" value="Unassembled WGS sequence"/>
</dbReference>
<dbReference type="GO" id="GO:0003676">
    <property type="term" value="F:nucleic acid binding"/>
    <property type="evidence" value="ECO:0007669"/>
    <property type="project" value="InterPro"/>
</dbReference>
<dbReference type="AlphaFoldDB" id="A0A8T3VVR3"/>
<organism evidence="4 5">
    <name type="scientific">Methanobrevibacter olleyae</name>
    <dbReference type="NCBI Taxonomy" id="294671"/>
    <lineage>
        <taxon>Archaea</taxon>
        <taxon>Methanobacteriati</taxon>
        <taxon>Methanobacteriota</taxon>
        <taxon>Methanomada group</taxon>
        <taxon>Methanobacteria</taxon>
        <taxon>Methanobacteriales</taxon>
        <taxon>Methanobacteriaceae</taxon>
        <taxon>Methanobrevibacter</taxon>
    </lineage>
</organism>
<dbReference type="InterPro" id="IPR014905">
    <property type="entry name" value="HIRAN"/>
</dbReference>
<dbReference type="Pfam" id="PF08797">
    <property type="entry name" value="HIRAN"/>
    <property type="match status" value="1"/>
</dbReference>
<accession>A0A8T3VVR3</accession>
<dbReference type="GO" id="GO:0008270">
    <property type="term" value="F:zinc ion binding"/>
    <property type="evidence" value="ECO:0007669"/>
    <property type="project" value="InterPro"/>
</dbReference>
<dbReference type="EMBL" id="SUTG01000003">
    <property type="protein sequence ID" value="MBE6511729.1"/>
    <property type="molecule type" value="Genomic_DNA"/>
</dbReference>
<keyword evidence="2" id="KW-0378">Hydrolase</keyword>
<dbReference type="Gene3D" id="3.30.70.2330">
    <property type="match status" value="1"/>
</dbReference>
<evidence type="ECO:0000313" key="4">
    <source>
        <dbReference type="EMBL" id="MBE6511729.1"/>
    </source>
</evidence>
<gene>
    <name evidence="4" type="ORF">E7Z75_01070</name>
</gene>
<keyword evidence="1" id="KW-0479">Metal-binding</keyword>
<protein>
    <recommendedName>
        <fullName evidence="3">HIRAN domain-containing protein</fullName>
    </recommendedName>
</protein>
<sequence>MEEKFNEKYVTVICFNQFHGKKIFKIGTILKLIKEPDNAHDSEAIRVEMRYAGKVGYLANSTKTVVRGTMSSGRVYDKIDDENGYAIVKFISHQNVIAKVIEDNELAELKKDSENDVNFI</sequence>
<evidence type="ECO:0000256" key="2">
    <source>
        <dbReference type="ARBA" id="ARBA00022801"/>
    </source>
</evidence>
<proteinExistence type="predicted"/>
<reference evidence="4" key="1">
    <citation type="submission" date="2019-04" db="EMBL/GenBank/DDBJ databases">
        <title>Evolution of Biomass-Degrading Anaerobic Consortia Revealed by Metagenomics.</title>
        <authorList>
            <person name="Peng X."/>
        </authorList>
    </citation>
    <scope>NUCLEOTIDE SEQUENCE</scope>
    <source>
        <strain evidence="4">SIG14</strain>
    </source>
</reference>
<evidence type="ECO:0000313" key="5">
    <source>
        <dbReference type="Proteomes" id="UP000732619"/>
    </source>
</evidence>
<evidence type="ECO:0000259" key="3">
    <source>
        <dbReference type="Pfam" id="PF08797"/>
    </source>
</evidence>
<dbReference type="GO" id="GO:0016818">
    <property type="term" value="F:hydrolase activity, acting on acid anhydrides, in phosphorus-containing anhydrides"/>
    <property type="evidence" value="ECO:0007669"/>
    <property type="project" value="InterPro"/>
</dbReference>
<feature type="domain" description="HIRAN" evidence="3">
    <location>
        <begin position="12"/>
        <end position="68"/>
    </location>
</feature>